<dbReference type="NCBIfam" id="TIGR00915">
    <property type="entry name" value="2A0602"/>
    <property type="match status" value="1"/>
</dbReference>
<dbReference type="AlphaFoldDB" id="I4C245"/>
<comment type="similarity">
    <text evidence="2">Belongs to the resistance-nodulation-cell division (RND) (TC 2.A.6) family.</text>
</comment>
<evidence type="ECO:0000256" key="2">
    <source>
        <dbReference type="ARBA" id="ARBA00010942"/>
    </source>
</evidence>
<dbReference type="SUPFAM" id="SSF82714">
    <property type="entry name" value="Multidrug efflux transporter AcrB TolC docking domain, DN and DC subdomains"/>
    <property type="match status" value="2"/>
</dbReference>
<accession>I4C245</accession>
<evidence type="ECO:0000256" key="3">
    <source>
        <dbReference type="ARBA" id="ARBA00022448"/>
    </source>
</evidence>
<evidence type="ECO:0000256" key="1">
    <source>
        <dbReference type="ARBA" id="ARBA00004429"/>
    </source>
</evidence>
<feature type="transmembrane region" description="Helical" evidence="9">
    <location>
        <begin position="397"/>
        <end position="419"/>
    </location>
</feature>
<dbReference type="NCBIfam" id="NF000282">
    <property type="entry name" value="RND_permease_1"/>
    <property type="match status" value="1"/>
</dbReference>
<dbReference type="FunFam" id="3.30.70.1430:FF:000001">
    <property type="entry name" value="Efflux pump membrane transporter"/>
    <property type="match status" value="1"/>
</dbReference>
<evidence type="ECO:0000256" key="9">
    <source>
        <dbReference type="SAM" id="Phobius"/>
    </source>
</evidence>
<dbReference type="PANTHER" id="PTHR32063:SF11">
    <property type="entry name" value="CATION OR DRUG EFFLUX SYSTEM PROTEIN"/>
    <property type="match status" value="1"/>
</dbReference>
<dbReference type="STRING" id="706587.Desti_0917"/>
<feature type="domain" description="SSD" evidence="10">
    <location>
        <begin position="372"/>
        <end position="497"/>
    </location>
</feature>
<gene>
    <name evidence="11" type="ordered locus">Desti_0917</name>
</gene>
<keyword evidence="6 9" id="KW-0812">Transmembrane</keyword>
<dbReference type="GO" id="GO:0015562">
    <property type="term" value="F:efflux transmembrane transporter activity"/>
    <property type="evidence" value="ECO:0007669"/>
    <property type="project" value="InterPro"/>
</dbReference>
<sequence length="1050" mass="114655">MKLPHFFIDRPIFATVLSIVIVLLGIVSYFGLPVAQYPEVVPPTIVVRANYPGATPKTLADTVATPLEQEINGVEDMLYMESQSTPDGQMQLTVTFKLGTDLDKAQVLVQNRVAIAEARLPEDVRRIGITTTKSSPDLLMVVHFVSPDESLDQVYIGNYAYLQVRDVISRLEGVGDVLLFGAREYSMRIWLLPDRLAELNLTATDVVQAIRAQNIQVAAGALGQPPLDPNTGFQVAINTQGRLEQPEEFAKIVVKSGEGGRLVLLQDVARVELGARDYGVNSYLDKHTAVAMLVFQRPGSNAIATADGILGTMKELSQKFPPGLEYRVVYNPTVFVAQSIKAVYTTLFEASFLVTLVIFIFLQSWRATIIPLVAIPVSLIGTFFVMLLLGFSLNNLSLFGLVLAIGIVVDDAIVVVENVERNIEEGLSPKEATHKAMDEVASALISTALVLVAVFVPTAFLGGISGQFYRQFALTLSVSTALSLVVSLTLSPAMAALLLRPQTEARGGFQRLYERIFGWFFRAFNSAFWFSRDLYGRAIARITRLAAICLIVYGGLLLLTYWSIQRVPVGFIPQQDQGYLIVSIQLPDGASLNRTDEVVRRAASLAQEVPGITGIVSFAGFSGATRTNSSNAGAIFTRLDDPFVRAEKGLSMQNILTNLRQKLSKIREAFIVVIPPPPVRGIGTGGGFRMQVQDRFGVGTKVLDTAVTDIISAANQQPELVQVFTTFRPEAPQLYVDIDRIKARMLDVPLANVFDTLQVYLGSVYVNDFNLLGRVYRVTAQADVAYRSDANDVLQLKTRSGNGSTVPLGSIAEIRNVTGPDRVIRYNLYPSADINGDIRPGFSSGQGLDKMEKLAGQILPEGLAIEWTDLAFQQKLAGNVAIYIFPLCVLFAFLTLSAQYESWSLPLAVILIVPMSVLCALLGIEFRGMENNILTQIGFLVLVALACKNAILIVQFAKMAEDRGSDRFKAVVEACRLRLRPILMTAFAFILGVVPLVTAEGPGSEMRQVVGTAVFSGMLGVTLFGLFLTPVFYVVLRKFAKSADKSSRSL</sequence>
<feature type="transmembrane region" description="Helical" evidence="9">
    <location>
        <begin position="880"/>
        <end position="898"/>
    </location>
</feature>
<reference evidence="12" key="1">
    <citation type="submission" date="2012-06" db="EMBL/GenBank/DDBJ databases">
        <title>Complete sequence of chromosome of Desulfomonile tiedjei DSM 6799.</title>
        <authorList>
            <person name="Lucas S."/>
            <person name="Copeland A."/>
            <person name="Lapidus A."/>
            <person name="Glavina del Rio T."/>
            <person name="Dalin E."/>
            <person name="Tice H."/>
            <person name="Bruce D."/>
            <person name="Goodwin L."/>
            <person name="Pitluck S."/>
            <person name="Peters L."/>
            <person name="Ovchinnikova G."/>
            <person name="Zeytun A."/>
            <person name="Lu M."/>
            <person name="Kyrpides N."/>
            <person name="Mavromatis K."/>
            <person name="Ivanova N."/>
            <person name="Brettin T."/>
            <person name="Detter J.C."/>
            <person name="Han C."/>
            <person name="Larimer F."/>
            <person name="Land M."/>
            <person name="Hauser L."/>
            <person name="Markowitz V."/>
            <person name="Cheng J.-F."/>
            <person name="Hugenholtz P."/>
            <person name="Woyke T."/>
            <person name="Wu D."/>
            <person name="Spring S."/>
            <person name="Schroeder M."/>
            <person name="Brambilla E."/>
            <person name="Klenk H.-P."/>
            <person name="Eisen J.A."/>
        </authorList>
    </citation>
    <scope>NUCLEOTIDE SEQUENCE [LARGE SCALE GENOMIC DNA]</scope>
    <source>
        <strain evidence="12">ATCC 49306 / DSM 6799 / DCB-1</strain>
    </source>
</reference>
<dbReference type="RefSeq" id="WP_014808792.1">
    <property type="nucleotide sequence ID" value="NC_018025.1"/>
</dbReference>
<dbReference type="Pfam" id="PF00873">
    <property type="entry name" value="ACR_tran"/>
    <property type="match status" value="1"/>
</dbReference>
<dbReference type="eggNOG" id="COG0841">
    <property type="taxonomic scope" value="Bacteria"/>
</dbReference>
<feature type="transmembrane region" description="Helical" evidence="9">
    <location>
        <begin position="342"/>
        <end position="362"/>
    </location>
</feature>
<evidence type="ECO:0000256" key="8">
    <source>
        <dbReference type="ARBA" id="ARBA00023136"/>
    </source>
</evidence>
<feature type="transmembrane region" description="Helical" evidence="9">
    <location>
        <begin position="12"/>
        <end position="32"/>
    </location>
</feature>
<dbReference type="KEGG" id="dti:Desti_0917"/>
<keyword evidence="5" id="KW-0997">Cell inner membrane</keyword>
<dbReference type="PROSITE" id="PS50156">
    <property type="entry name" value="SSD"/>
    <property type="match status" value="1"/>
</dbReference>
<dbReference type="PATRIC" id="fig|706587.4.peg.1048"/>
<feature type="transmembrane region" description="Helical" evidence="9">
    <location>
        <begin position="1009"/>
        <end position="1036"/>
    </location>
</feature>
<dbReference type="Gene3D" id="3.30.70.1320">
    <property type="entry name" value="Multidrug efflux transporter AcrB pore domain like"/>
    <property type="match status" value="1"/>
</dbReference>
<comment type="subcellular location">
    <subcellularLocation>
        <location evidence="1">Cell inner membrane</location>
        <topology evidence="1">Multi-pass membrane protein</topology>
    </subcellularLocation>
</comment>
<dbReference type="PANTHER" id="PTHR32063">
    <property type="match status" value="1"/>
</dbReference>
<evidence type="ECO:0000313" key="11">
    <source>
        <dbReference type="EMBL" id="AFM23636.1"/>
    </source>
</evidence>
<dbReference type="Gene3D" id="3.30.70.1440">
    <property type="entry name" value="Multidrug efflux transporter AcrB pore domain"/>
    <property type="match status" value="1"/>
</dbReference>
<dbReference type="InterPro" id="IPR001036">
    <property type="entry name" value="Acrflvin-R"/>
</dbReference>
<name>I4C245_DESTA</name>
<dbReference type="Gene3D" id="3.30.2090.10">
    <property type="entry name" value="Multidrug efflux transporter AcrB TolC docking domain, DN and DC subdomains"/>
    <property type="match status" value="2"/>
</dbReference>
<dbReference type="GO" id="GO:0042910">
    <property type="term" value="F:xenobiotic transmembrane transporter activity"/>
    <property type="evidence" value="ECO:0007669"/>
    <property type="project" value="TreeGrafter"/>
</dbReference>
<feature type="transmembrane region" description="Helical" evidence="9">
    <location>
        <begin position="977"/>
        <end position="997"/>
    </location>
</feature>
<dbReference type="SUPFAM" id="SSF82693">
    <property type="entry name" value="Multidrug efflux transporter AcrB pore domain, PN1, PN2, PC1 and PC2 subdomains"/>
    <property type="match status" value="4"/>
</dbReference>
<dbReference type="GO" id="GO:0005886">
    <property type="term" value="C:plasma membrane"/>
    <property type="evidence" value="ECO:0007669"/>
    <property type="project" value="UniProtKB-SubCell"/>
</dbReference>
<dbReference type="OrthoDB" id="9759330at2"/>
<keyword evidence="12" id="KW-1185">Reference proteome</keyword>
<keyword evidence="3" id="KW-0813">Transport</keyword>
<evidence type="ECO:0000256" key="7">
    <source>
        <dbReference type="ARBA" id="ARBA00022989"/>
    </source>
</evidence>
<keyword evidence="8 9" id="KW-0472">Membrane</keyword>
<dbReference type="Proteomes" id="UP000006055">
    <property type="component" value="Chromosome"/>
</dbReference>
<evidence type="ECO:0000313" key="12">
    <source>
        <dbReference type="Proteomes" id="UP000006055"/>
    </source>
</evidence>
<organism evidence="11 12">
    <name type="scientific">Desulfomonile tiedjei (strain ATCC 49306 / DSM 6799 / DCB-1)</name>
    <dbReference type="NCBI Taxonomy" id="706587"/>
    <lineage>
        <taxon>Bacteria</taxon>
        <taxon>Pseudomonadati</taxon>
        <taxon>Thermodesulfobacteriota</taxon>
        <taxon>Desulfomonilia</taxon>
        <taxon>Desulfomonilales</taxon>
        <taxon>Desulfomonilaceae</taxon>
        <taxon>Desulfomonile</taxon>
    </lineage>
</organism>
<evidence type="ECO:0000259" key="10">
    <source>
        <dbReference type="PROSITE" id="PS50156"/>
    </source>
</evidence>
<feature type="transmembrane region" description="Helical" evidence="9">
    <location>
        <begin position="472"/>
        <end position="499"/>
    </location>
</feature>
<dbReference type="SUPFAM" id="SSF82866">
    <property type="entry name" value="Multidrug efflux transporter AcrB transmembrane domain"/>
    <property type="match status" value="2"/>
</dbReference>
<protein>
    <submittedName>
        <fullName evidence="11">Hydrophobe/amphiphile efflux-1 (HAE1) family transporter</fullName>
    </submittedName>
</protein>
<dbReference type="HOGENOM" id="CLU_002755_1_1_7"/>
<proteinExistence type="inferred from homology"/>
<dbReference type="InterPro" id="IPR004764">
    <property type="entry name" value="MdtF-like"/>
</dbReference>
<evidence type="ECO:0000256" key="5">
    <source>
        <dbReference type="ARBA" id="ARBA00022519"/>
    </source>
</evidence>
<dbReference type="GO" id="GO:0009636">
    <property type="term" value="P:response to toxic substance"/>
    <property type="evidence" value="ECO:0007669"/>
    <property type="project" value="UniProtKB-ARBA"/>
</dbReference>
<dbReference type="InterPro" id="IPR000731">
    <property type="entry name" value="SSD"/>
</dbReference>
<dbReference type="EMBL" id="CP003360">
    <property type="protein sequence ID" value="AFM23636.1"/>
    <property type="molecule type" value="Genomic_DNA"/>
</dbReference>
<dbReference type="Gene3D" id="3.30.70.1430">
    <property type="entry name" value="Multidrug efflux transporter AcrB pore domain"/>
    <property type="match status" value="2"/>
</dbReference>
<evidence type="ECO:0000256" key="6">
    <source>
        <dbReference type="ARBA" id="ARBA00022692"/>
    </source>
</evidence>
<feature type="transmembrane region" description="Helical" evidence="9">
    <location>
        <begin position="545"/>
        <end position="564"/>
    </location>
</feature>
<evidence type="ECO:0000256" key="4">
    <source>
        <dbReference type="ARBA" id="ARBA00022475"/>
    </source>
</evidence>
<dbReference type="FunFam" id="1.20.1640.10:FF:000001">
    <property type="entry name" value="Efflux pump membrane transporter"/>
    <property type="match status" value="1"/>
</dbReference>
<dbReference type="InterPro" id="IPR027463">
    <property type="entry name" value="AcrB_DN_DC_subdom"/>
</dbReference>
<feature type="transmembrane region" description="Helical" evidence="9">
    <location>
        <begin position="440"/>
        <end position="460"/>
    </location>
</feature>
<keyword evidence="7 9" id="KW-1133">Transmembrane helix</keyword>
<dbReference type="PRINTS" id="PR00702">
    <property type="entry name" value="ACRIFLAVINRP"/>
</dbReference>
<feature type="transmembrane region" description="Helical" evidence="9">
    <location>
        <begin position="936"/>
        <end position="957"/>
    </location>
</feature>
<keyword evidence="4" id="KW-1003">Cell membrane</keyword>
<feature type="transmembrane region" description="Helical" evidence="9">
    <location>
        <begin position="905"/>
        <end position="924"/>
    </location>
</feature>
<feature type="transmembrane region" description="Helical" evidence="9">
    <location>
        <begin position="369"/>
        <end position="391"/>
    </location>
</feature>
<dbReference type="Gene3D" id="1.20.1640.10">
    <property type="entry name" value="Multidrug efflux transporter AcrB transmembrane domain"/>
    <property type="match status" value="2"/>
</dbReference>